<dbReference type="Proteomes" id="UP000801492">
    <property type="component" value="Unassembled WGS sequence"/>
</dbReference>
<feature type="binding site" evidence="1">
    <location>
        <position position="5"/>
    </location>
    <ligand>
        <name>Zn(2+)</name>
        <dbReference type="ChEBI" id="CHEBI:29105"/>
    </ligand>
</feature>
<evidence type="ECO:0000313" key="3">
    <source>
        <dbReference type="EMBL" id="KAF2879350.1"/>
    </source>
</evidence>
<dbReference type="AlphaFoldDB" id="A0A8K0C3G7"/>
<dbReference type="OrthoDB" id="10056939at2759"/>
<dbReference type="SMART" id="SM00868">
    <property type="entry name" value="zf-AD"/>
    <property type="match status" value="1"/>
</dbReference>
<protein>
    <recommendedName>
        <fullName evidence="2">ZAD domain-containing protein</fullName>
    </recommendedName>
</protein>
<reference evidence="3" key="1">
    <citation type="submission" date="2019-08" db="EMBL/GenBank/DDBJ databases">
        <title>The genome of the North American firefly Photinus pyralis.</title>
        <authorList>
            <consortium name="Photinus pyralis genome working group"/>
            <person name="Fallon T.R."/>
            <person name="Sander Lower S.E."/>
            <person name="Weng J.-K."/>
        </authorList>
    </citation>
    <scope>NUCLEOTIDE SEQUENCE</scope>
    <source>
        <strain evidence="3">TRF0915ILg1</strain>
        <tissue evidence="3">Whole body</tissue>
    </source>
</reference>
<keyword evidence="4" id="KW-1185">Reference proteome</keyword>
<feature type="binding site" evidence="1">
    <location>
        <position position="51"/>
    </location>
    <ligand>
        <name>Zn(2+)</name>
        <dbReference type="ChEBI" id="CHEBI:29105"/>
    </ligand>
</feature>
<accession>A0A8K0C3G7</accession>
<evidence type="ECO:0000313" key="4">
    <source>
        <dbReference type="Proteomes" id="UP000801492"/>
    </source>
</evidence>
<sequence>MFKVCRTCLCKIYDLNYFTLTSNTVTTVIKSQLALCVPEMVVDMVIEPVICSSCVTSLHAAFNFKYQCLQTEEQIRAYLKKHNSFINNFDLTNMFSNDIECTDVAISSESMSTDLDKITSDIPSLFNNSPRNDKKTCESSNEDNEITTLEMVDELEENQIEFNTVFDETAITEIDVRTEYSHNDIIPETVEPTLNCNLDQWANFEKDYLNVYDLENLNKLVCNLKKRPKRKTPVSRKARKKASISVFF</sequence>
<feature type="binding site" evidence="1">
    <location>
        <position position="8"/>
    </location>
    <ligand>
        <name>Zn(2+)</name>
        <dbReference type="ChEBI" id="CHEBI:29105"/>
    </ligand>
</feature>
<name>A0A8K0C3G7_IGNLU</name>
<evidence type="ECO:0000259" key="2">
    <source>
        <dbReference type="PROSITE" id="PS51915"/>
    </source>
</evidence>
<dbReference type="EMBL" id="VTPC01091187">
    <property type="protein sequence ID" value="KAF2879350.1"/>
    <property type="molecule type" value="Genomic_DNA"/>
</dbReference>
<feature type="binding site" evidence="1">
    <location>
        <position position="54"/>
    </location>
    <ligand>
        <name>Zn(2+)</name>
        <dbReference type="ChEBI" id="CHEBI:29105"/>
    </ligand>
</feature>
<dbReference type="PROSITE" id="PS51915">
    <property type="entry name" value="ZAD"/>
    <property type="match status" value="1"/>
</dbReference>
<comment type="caution">
    <text evidence="3">The sequence shown here is derived from an EMBL/GenBank/DDBJ whole genome shotgun (WGS) entry which is preliminary data.</text>
</comment>
<dbReference type="InterPro" id="IPR012934">
    <property type="entry name" value="Znf_AD"/>
</dbReference>
<keyword evidence="1" id="KW-0862">Zinc</keyword>
<keyword evidence="1" id="KW-0479">Metal-binding</keyword>
<keyword evidence="1" id="KW-0863">Zinc-finger</keyword>
<proteinExistence type="predicted"/>
<evidence type="ECO:0000256" key="1">
    <source>
        <dbReference type="PROSITE-ProRule" id="PRU01263"/>
    </source>
</evidence>
<organism evidence="3 4">
    <name type="scientific">Ignelater luminosus</name>
    <name type="common">Cucubano</name>
    <name type="synonym">Pyrophorus luminosus</name>
    <dbReference type="NCBI Taxonomy" id="2038154"/>
    <lineage>
        <taxon>Eukaryota</taxon>
        <taxon>Metazoa</taxon>
        <taxon>Ecdysozoa</taxon>
        <taxon>Arthropoda</taxon>
        <taxon>Hexapoda</taxon>
        <taxon>Insecta</taxon>
        <taxon>Pterygota</taxon>
        <taxon>Neoptera</taxon>
        <taxon>Endopterygota</taxon>
        <taxon>Coleoptera</taxon>
        <taxon>Polyphaga</taxon>
        <taxon>Elateriformia</taxon>
        <taxon>Elateroidea</taxon>
        <taxon>Elateridae</taxon>
        <taxon>Agrypninae</taxon>
        <taxon>Pyrophorini</taxon>
        <taxon>Ignelater</taxon>
    </lineage>
</organism>
<gene>
    <name evidence="3" type="ORF">ILUMI_26820</name>
</gene>
<feature type="domain" description="ZAD" evidence="2">
    <location>
        <begin position="3"/>
        <end position="78"/>
    </location>
</feature>
<dbReference type="GO" id="GO:0008270">
    <property type="term" value="F:zinc ion binding"/>
    <property type="evidence" value="ECO:0007669"/>
    <property type="project" value="UniProtKB-UniRule"/>
</dbReference>
<dbReference type="GO" id="GO:0005634">
    <property type="term" value="C:nucleus"/>
    <property type="evidence" value="ECO:0007669"/>
    <property type="project" value="InterPro"/>
</dbReference>